<organism evidence="1">
    <name type="scientific">candidate division WOR-3 bacterium</name>
    <dbReference type="NCBI Taxonomy" id="2052148"/>
    <lineage>
        <taxon>Bacteria</taxon>
        <taxon>Bacteria division WOR-3</taxon>
    </lineage>
</organism>
<comment type="caution">
    <text evidence="1">The sequence shown here is derived from an EMBL/GenBank/DDBJ whole genome shotgun (WGS) entry which is preliminary data.</text>
</comment>
<dbReference type="Gene3D" id="3.40.50.300">
    <property type="entry name" value="P-loop containing nucleotide triphosphate hydrolases"/>
    <property type="match status" value="1"/>
</dbReference>
<proteinExistence type="predicted"/>
<dbReference type="AlphaFoldDB" id="A0A7V4E2S6"/>
<dbReference type="EMBL" id="DTDR01000055">
    <property type="protein sequence ID" value="HGK63332.1"/>
    <property type="molecule type" value="Genomic_DNA"/>
</dbReference>
<evidence type="ECO:0000313" key="1">
    <source>
        <dbReference type="EMBL" id="HGK63332.1"/>
    </source>
</evidence>
<accession>A0A7V4E2S6</accession>
<sequence>MIPDFLKTGIKEIDDNWGGFRVGYPYLLISEKETINNEILLKYTHKNLIAGQAVLYFTSLDTENFLNYIQKIIPNTNEYIKKNLLALHFINPKFLRIKDDKKILTALSVLKKILVKESAKLLIIENFDYFLNLQNLEKLYKEIFEVFQILKECSCIGFFSLIKKFVEENNEIFSYLKEIAAGVIFYENNNYHLFSRFSHGIKQVEKEVISISEFPQDLADQDEYTGLYNYQGFCRILANLITQKINFFLFGFSISFEFNEHLKRIFLHRITKVLKENGIKVPGMRYQDKIYLLFLDNKEKLEECKKIINQEEIAGGIKITNFIYHYPEDFQTLEELIKIL</sequence>
<reference evidence="1" key="1">
    <citation type="journal article" date="2020" name="mSystems">
        <title>Genome- and Community-Level Interaction Insights into Carbon Utilization and Element Cycling Functions of Hydrothermarchaeota in Hydrothermal Sediment.</title>
        <authorList>
            <person name="Zhou Z."/>
            <person name="Liu Y."/>
            <person name="Xu W."/>
            <person name="Pan J."/>
            <person name="Luo Z.H."/>
            <person name="Li M."/>
        </authorList>
    </citation>
    <scope>NUCLEOTIDE SEQUENCE [LARGE SCALE GENOMIC DNA]</scope>
    <source>
        <strain evidence="1">SpSt-697</strain>
    </source>
</reference>
<name>A0A7V4E2S6_UNCW3</name>
<dbReference type="InterPro" id="IPR027417">
    <property type="entry name" value="P-loop_NTPase"/>
</dbReference>
<protein>
    <recommendedName>
        <fullName evidence="2">KaiC-like domain-containing protein</fullName>
    </recommendedName>
</protein>
<evidence type="ECO:0008006" key="2">
    <source>
        <dbReference type="Google" id="ProtNLM"/>
    </source>
</evidence>
<gene>
    <name evidence="1" type="ORF">ENU74_01850</name>
</gene>